<reference evidence="1 2" key="1">
    <citation type="journal article" date="2016" name="Nat. Commun.">
        <title>Thousands of microbial genomes shed light on interconnected biogeochemical processes in an aquifer system.</title>
        <authorList>
            <person name="Anantharaman K."/>
            <person name="Brown C.T."/>
            <person name="Hug L.A."/>
            <person name="Sharon I."/>
            <person name="Castelle C.J."/>
            <person name="Probst A.J."/>
            <person name="Thomas B.C."/>
            <person name="Singh A."/>
            <person name="Wilkins M.J."/>
            <person name="Karaoz U."/>
            <person name="Brodie E.L."/>
            <person name="Williams K.H."/>
            <person name="Hubbard S.S."/>
            <person name="Banfield J.F."/>
        </authorList>
    </citation>
    <scope>NUCLEOTIDE SEQUENCE [LARGE SCALE GENOMIC DNA]</scope>
</reference>
<proteinExistence type="predicted"/>
<organism evidence="1 2">
    <name type="scientific">candidate division WWE3 bacterium RIFCSPHIGHO2_01_FULL_48_15</name>
    <dbReference type="NCBI Taxonomy" id="1802619"/>
    <lineage>
        <taxon>Bacteria</taxon>
        <taxon>Katanobacteria</taxon>
    </lineage>
</organism>
<dbReference type="SUPFAM" id="SSF48295">
    <property type="entry name" value="TrpR-like"/>
    <property type="match status" value="1"/>
</dbReference>
<accession>A0A1F4VAK0</accession>
<evidence type="ECO:0000313" key="2">
    <source>
        <dbReference type="Proteomes" id="UP000179005"/>
    </source>
</evidence>
<dbReference type="GO" id="GO:0003700">
    <property type="term" value="F:DNA-binding transcription factor activity"/>
    <property type="evidence" value="ECO:0007669"/>
    <property type="project" value="InterPro"/>
</dbReference>
<dbReference type="Proteomes" id="UP000179005">
    <property type="component" value="Unassembled WGS sequence"/>
</dbReference>
<dbReference type="InterPro" id="IPR038116">
    <property type="entry name" value="TrpR-like_sf"/>
</dbReference>
<dbReference type="InterPro" id="IPR000831">
    <property type="entry name" value="Trp_repress"/>
</dbReference>
<dbReference type="InterPro" id="IPR010921">
    <property type="entry name" value="Trp_repressor/repl_initiator"/>
</dbReference>
<evidence type="ECO:0000313" key="1">
    <source>
        <dbReference type="EMBL" id="OGC54168.1"/>
    </source>
</evidence>
<dbReference type="GO" id="GO:0043565">
    <property type="term" value="F:sequence-specific DNA binding"/>
    <property type="evidence" value="ECO:0007669"/>
    <property type="project" value="InterPro"/>
</dbReference>
<sequence length="67" mass="7761">MFLEALFTPTEIKMFSKRLGALKLLFRGASYSEIDEKLHLTPTTINKMSNIIHRADDSFRRLLAKFS</sequence>
<comment type="caution">
    <text evidence="1">The sequence shown here is derived from an EMBL/GenBank/DDBJ whole genome shotgun (WGS) entry which is preliminary data.</text>
</comment>
<name>A0A1F4VAK0_UNCKA</name>
<evidence type="ECO:0008006" key="3">
    <source>
        <dbReference type="Google" id="ProtNLM"/>
    </source>
</evidence>
<dbReference type="STRING" id="1802619.A2797_00055"/>
<dbReference type="Gene3D" id="1.10.1270.10">
    <property type="entry name" value="TrpR-like"/>
    <property type="match status" value="1"/>
</dbReference>
<dbReference type="Pfam" id="PF01371">
    <property type="entry name" value="Trp_repressor"/>
    <property type="match status" value="1"/>
</dbReference>
<dbReference type="EMBL" id="MEVC01000023">
    <property type="protein sequence ID" value="OGC54168.1"/>
    <property type="molecule type" value="Genomic_DNA"/>
</dbReference>
<dbReference type="AlphaFoldDB" id="A0A1F4VAK0"/>
<gene>
    <name evidence="1" type="ORF">A2797_00055</name>
</gene>
<protein>
    <recommendedName>
        <fullName evidence="3">HTH luxR-type domain-containing protein</fullName>
    </recommendedName>
</protein>